<protein>
    <submittedName>
        <fullName evidence="15">Cytochrome P450</fullName>
    </submittedName>
</protein>
<dbReference type="EMBL" id="KV745066">
    <property type="protein sequence ID" value="OCK78339.1"/>
    <property type="molecule type" value="Genomic_DNA"/>
</dbReference>
<evidence type="ECO:0000256" key="12">
    <source>
        <dbReference type="ARBA" id="ARBA00023136"/>
    </source>
</evidence>
<feature type="transmembrane region" description="Helical" evidence="14">
    <location>
        <begin position="26"/>
        <end position="47"/>
    </location>
</feature>
<dbReference type="Gene3D" id="1.10.630.10">
    <property type="entry name" value="Cytochrome P450"/>
    <property type="match status" value="1"/>
</dbReference>
<organism evidence="15 16">
    <name type="scientific">Lepidopterella palustris CBS 459.81</name>
    <dbReference type="NCBI Taxonomy" id="1314670"/>
    <lineage>
        <taxon>Eukaryota</taxon>
        <taxon>Fungi</taxon>
        <taxon>Dikarya</taxon>
        <taxon>Ascomycota</taxon>
        <taxon>Pezizomycotina</taxon>
        <taxon>Dothideomycetes</taxon>
        <taxon>Pleosporomycetidae</taxon>
        <taxon>Mytilinidiales</taxon>
        <taxon>Argynnaceae</taxon>
        <taxon>Lepidopterella</taxon>
    </lineage>
</organism>
<keyword evidence="9" id="KW-0560">Oxidoreductase</keyword>
<comment type="subcellular location">
    <subcellularLocation>
        <location evidence="2">Membrane</location>
    </subcellularLocation>
</comment>
<dbReference type="GO" id="GO:0004497">
    <property type="term" value="F:monooxygenase activity"/>
    <property type="evidence" value="ECO:0007669"/>
    <property type="project" value="UniProtKB-KW"/>
</dbReference>
<dbReference type="PANTHER" id="PTHR24305">
    <property type="entry name" value="CYTOCHROME P450"/>
    <property type="match status" value="1"/>
</dbReference>
<keyword evidence="5 13" id="KW-0349">Heme</keyword>
<name>A0A8E2E707_9PEZI</name>
<evidence type="ECO:0000256" key="3">
    <source>
        <dbReference type="ARBA" id="ARBA00004685"/>
    </source>
</evidence>
<proteinExistence type="inferred from homology"/>
<dbReference type="Proteomes" id="UP000250266">
    <property type="component" value="Unassembled WGS sequence"/>
</dbReference>
<evidence type="ECO:0000256" key="8">
    <source>
        <dbReference type="ARBA" id="ARBA00022989"/>
    </source>
</evidence>
<evidence type="ECO:0000256" key="1">
    <source>
        <dbReference type="ARBA" id="ARBA00001971"/>
    </source>
</evidence>
<dbReference type="InterPro" id="IPR002403">
    <property type="entry name" value="Cyt_P450_E_grp-IV"/>
</dbReference>
<comment type="cofactor">
    <cofactor evidence="1 13">
        <name>heme</name>
        <dbReference type="ChEBI" id="CHEBI:30413"/>
    </cofactor>
</comment>
<dbReference type="Pfam" id="PF00067">
    <property type="entry name" value="p450"/>
    <property type="match status" value="1"/>
</dbReference>
<feature type="transmembrane region" description="Helical" evidence="14">
    <location>
        <begin position="59"/>
        <end position="79"/>
    </location>
</feature>
<evidence type="ECO:0000256" key="13">
    <source>
        <dbReference type="PIRSR" id="PIRSR602403-1"/>
    </source>
</evidence>
<evidence type="ECO:0000256" key="2">
    <source>
        <dbReference type="ARBA" id="ARBA00004370"/>
    </source>
</evidence>
<evidence type="ECO:0000256" key="10">
    <source>
        <dbReference type="ARBA" id="ARBA00023004"/>
    </source>
</evidence>
<dbReference type="FunFam" id="1.10.630.10:FF:000063">
    <property type="entry name" value="Cytochrome P450 monooxygenase"/>
    <property type="match status" value="1"/>
</dbReference>
<dbReference type="GO" id="GO:1902181">
    <property type="term" value="P:verruculogen biosynthetic process"/>
    <property type="evidence" value="ECO:0007669"/>
    <property type="project" value="UniProtKB-ARBA"/>
</dbReference>
<evidence type="ECO:0000256" key="6">
    <source>
        <dbReference type="ARBA" id="ARBA00022692"/>
    </source>
</evidence>
<dbReference type="AlphaFoldDB" id="A0A8E2E707"/>
<dbReference type="OrthoDB" id="6692864at2759"/>
<sequence length="534" mass="60613">MPAAAFLGLLSHLGYFIHGEHHMKAMALFQASLLLPPALTLATAYLIDLTILEATKIVAVLLGTYLISLFTSILLYRLFFHRLRGYPGPFFARLSKIWHVSKLAKKDNHKHLQRWHTKYGKYVRTGPAELSIADPDAIELIYGPRTKCTKAPWYDISLPLVSMHQNRNKREHDRRRRTAWDKGFGAKALRDYEPRVVGYAELLVEQIGAFSGKPLNASRWMNYYSFDVMGDLAFGKSFDMLKNGKSHFAIDLLNKAQGAFGLFSPAVWIFRILTRMPIISADYKKFVSWCENQMLERQKMKVEKPDIASWLINSPPLSDDPFVNRMWLAGDSRLIIVGGSDTTAATLTFVFHYLAKYPAEILKLRKELENVNINDNEALQSALRDLPHLNGVINEALRLNPPVPSGLQRMTPAEGLDIGNHHLPGLITVFVPSYVMGRSEECYEQPYEFIPERWYSKPEMVKRKDAFIPFSAGAYSCIGKQLALQEVRTVTAKLVTKFDVSFAPGEDGTTLMEESKDIFTTELGDLFLTFTPRK</sequence>
<evidence type="ECO:0000313" key="15">
    <source>
        <dbReference type="EMBL" id="OCK78339.1"/>
    </source>
</evidence>
<accession>A0A8E2E707</accession>
<keyword evidence="11" id="KW-0503">Monooxygenase</keyword>
<comment type="pathway">
    <text evidence="3">Mycotoxin biosynthesis.</text>
</comment>
<keyword evidence="12 14" id="KW-0472">Membrane</keyword>
<keyword evidence="7 13" id="KW-0479">Metal-binding</keyword>
<dbReference type="CDD" id="cd11061">
    <property type="entry name" value="CYP67-like"/>
    <property type="match status" value="1"/>
</dbReference>
<keyword evidence="16" id="KW-1185">Reference proteome</keyword>
<dbReference type="PRINTS" id="PR00465">
    <property type="entry name" value="EP450IV"/>
</dbReference>
<dbReference type="PRINTS" id="PR00385">
    <property type="entry name" value="P450"/>
</dbReference>
<dbReference type="GO" id="GO:0005506">
    <property type="term" value="F:iron ion binding"/>
    <property type="evidence" value="ECO:0007669"/>
    <property type="project" value="InterPro"/>
</dbReference>
<dbReference type="GO" id="GO:0016705">
    <property type="term" value="F:oxidoreductase activity, acting on paired donors, with incorporation or reduction of molecular oxygen"/>
    <property type="evidence" value="ECO:0007669"/>
    <property type="project" value="InterPro"/>
</dbReference>
<evidence type="ECO:0000313" key="16">
    <source>
        <dbReference type="Proteomes" id="UP000250266"/>
    </source>
</evidence>
<dbReference type="SUPFAM" id="SSF48264">
    <property type="entry name" value="Cytochrome P450"/>
    <property type="match status" value="1"/>
</dbReference>
<dbReference type="InterPro" id="IPR036396">
    <property type="entry name" value="Cyt_P450_sf"/>
</dbReference>
<feature type="binding site" description="axial binding residue" evidence="13">
    <location>
        <position position="477"/>
    </location>
    <ligand>
        <name>heme</name>
        <dbReference type="ChEBI" id="CHEBI:30413"/>
    </ligand>
    <ligandPart>
        <name>Fe</name>
        <dbReference type="ChEBI" id="CHEBI:18248"/>
    </ligandPart>
</feature>
<evidence type="ECO:0000256" key="5">
    <source>
        <dbReference type="ARBA" id="ARBA00022617"/>
    </source>
</evidence>
<keyword evidence="8 14" id="KW-1133">Transmembrane helix</keyword>
<evidence type="ECO:0000256" key="4">
    <source>
        <dbReference type="ARBA" id="ARBA00010617"/>
    </source>
</evidence>
<dbReference type="InterPro" id="IPR050121">
    <property type="entry name" value="Cytochrome_P450_monoxygenase"/>
</dbReference>
<evidence type="ECO:0000256" key="9">
    <source>
        <dbReference type="ARBA" id="ARBA00023002"/>
    </source>
</evidence>
<dbReference type="GO" id="GO:0016020">
    <property type="term" value="C:membrane"/>
    <property type="evidence" value="ECO:0007669"/>
    <property type="project" value="UniProtKB-SubCell"/>
</dbReference>
<evidence type="ECO:0000256" key="14">
    <source>
        <dbReference type="SAM" id="Phobius"/>
    </source>
</evidence>
<dbReference type="GO" id="GO:0020037">
    <property type="term" value="F:heme binding"/>
    <property type="evidence" value="ECO:0007669"/>
    <property type="project" value="InterPro"/>
</dbReference>
<evidence type="ECO:0000256" key="7">
    <source>
        <dbReference type="ARBA" id="ARBA00022723"/>
    </source>
</evidence>
<reference evidence="15 16" key="1">
    <citation type="journal article" date="2016" name="Nat. Commun.">
        <title>Ectomycorrhizal ecology is imprinted in the genome of the dominant symbiotic fungus Cenococcum geophilum.</title>
        <authorList>
            <consortium name="DOE Joint Genome Institute"/>
            <person name="Peter M."/>
            <person name="Kohler A."/>
            <person name="Ohm R.A."/>
            <person name="Kuo A."/>
            <person name="Krutzmann J."/>
            <person name="Morin E."/>
            <person name="Arend M."/>
            <person name="Barry K.W."/>
            <person name="Binder M."/>
            <person name="Choi C."/>
            <person name="Clum A."/>
            <person name="Copeland A."/>
            <person name="Grisel N."/>
            <person name="Haridas S."/>
            <person name="Kipfer T."/>
            <person name="LaButti K."/>
            <person name="Lindquist E."/>
            <person name="Lipzen A."/>
            <person name="Maire R."/>
            <person name="Meier B."/>
            <person name="Mihaltcheva S."/>
            <person name="Molinier V."/>
            <person name="Murat C."/>
            <person name="Poggeler S."/>
            <person name="Quandt C.A."/>
            <person name="Sperisen C."/>
            <person name="Tritt A."/>
            <person name="Tisserant E."/>
            <person name="Crous P.W."/>
            <person name="Henrissat B."/>
            <person name="Nehls U."/>
            <person name="Egli S."/>
            <person name="Spatafora J.W."/>
            <person name="Grigoriev I.V."/>
            <person name="Martin F.M."/>
        </authorList>
    </citation>
    <scope>NUCLEOTIDE SEQUENCE [LARGE SCALE GENOMIC DNA]</scope>
    <source>
        <strain evidence="15 16">CBS 459.81</strain>
    </source>
</reference>
<gene>
    <name evidence="15" type="ORF">K432DRAFT_302210</name>
</gene>
<keyword evidence="6 14" id="KW-0812">Transmembrane</keyword>
<evidence type="ECO:0000256" key="11">
    <source>
        <dbReference type="ARBA" id="ARBA00023033"/>
    </source>
</evidence>
<dbReference type="PANTHER" id="PTHR24305:SF112">
    <property type="entry name" value="L-ORNITHINE-N5-MONOOXYGENASE (EUROFUNG)"/>
    <property type="match status" value="1"/>
</dbReference>
<keyword evidence="10 13" id="KW-0408">Iron</keyword>
<comment type="similarity">
    <text evidence="4">Belongs to the cytochrome P450 family.</text>
</comment>
<dbReference type="InterPro" id="IPR001128">
    <property type="entry name" value="Cyt_P450"/>
</dbReference>